<dbReference type="InterPro" id="IPR010768">
    <property type="entry name" value="GATase1-like"/>
</dbReference>
<evidence type="ECO:0000259" key="1">
    <source>
        <dbReference type="Pfam" id="PF07090"/>
    </source>
</evidence>
<dbReference type="PANTHER" id="PTHR37947:SF2">
    <property type="entry name" value="VON WILLEBRAND FACTOR TYPE A"/>
    <property type="match status" value="1"/>
</dbReference>
<dbReference type="InterPro" id="IPR029062">
    <property type="entry name" value="Class_I_gatase-like"/>
</dbReference>
<name>A0AAU7JL49_9HYPH</name>
<reference evidence="2" key="1">
    <citation type="submission" date="2024-05" db="EMBL/GenBank/DDBJ databases">
        <authorList>
            <person name="Kim S."/>
            <person name="Heo J."/>
            <person name="Choi H."/>
            <person name="Choi Y."/>
            <person name="Kwon S.-W."/>
            <person name="Kim Y."/>
        </authorList>
    </citation>
    <scope>NUCLEOTIDE SEQUENCE</scope>
    <source>
        <strain evidence="2">KACC 23698</strain>
    </source>
</reference>
<accession>A0AAU7JL49</accession>
<dbReference type="Gene3D" id="3.40.50.880">
    <property type="match status" value="1"/>
</dbReference>
<dbReference type="AlphaFoldDB" id="A0AAU7JL49"/>
<dbReference type="EMBL" id="CP157484">
    <property type="protein sequence ID" value="XBO41146.1"/>
    <property type="molecule type" value="Genomic_DNA"/>
</dbReference>
<keyword evidence="2" id="KW-0315">Glutamine amidotransferase</keyword>
<protein>
    <submittedName>
        <fullName evidence="2">Glutamine amidotransferase</fullName>
    </submittedName>
</protein>
<dbReference type="SUPFAM" id="SSF52317">
    <property type="entry name" value="Class I glutamine amidotransferase-like"/>
    <property type="match status" value="1"/>
</dbReference>
<evidence type="ECO:0000313" key="2">
    <source>
        <dbReference type="EMBL" id="XBO41146.1"/>
    </source>
</evidence>
<dbReference type="CDD" id="cd03143">
    <property type="entry name" value="A4_beta-galactosidase_middle_domain"/>
    <property type="match status" value="1"/>
</dbReference>
<proteinExistence type="predicted"/>
<feature type="domain" description="Putative glutamine amidotransferase" evidence="1">
    <location>
        <begin position="6"/>
        <end position="253"/>
    </location>
</feature>
<gene>
    <name evidence="2" type="ORF">ABEG18_10405</name>
</gene>
<dbReference type="RefSeq" id="WP_406857997.1">
    <property type="nucleotide sequence ID" value="NZ_CP157484.1"/>
</dbReference>
<sequence length="260" mass="27887">MTAKTILLAGESWTSTATHIKGWDQFPSVTHHRGADPFMAALADSGFAFDYMPCHVAAESFPSTPEALDRYDAIILSDIGANTLLLPPEVWIHSRRSPNRLKLVRDYVARGGGLVMVGGYLSFQGINGSARYRGTAIEEALPVSIHPYDDRIEMPEGAHPVANPGAGAHPVLRSLKGELPYVLGVNEVAAKPGADVLLSLPADQGGHPLLATGTFGQGRSAAWTTDIGPHWLPNEFLAWSGFRPLWTDLLDWVCGGARAA</sequence>
<dbReference type="PIRSF" id="PIRSF034405">
    <property type="entry name" value="UCP034405"/>
    <property type="match status" value="1"/>
</dbReference>
<dbReference type="PANTHER" id="PTHR37947">
    <property type="entry name" value="BLL2462 PROTEIN"/>
    <property type="match status" value="1"/>
</dbReference>
<dbReference type="Pfam" id="PF07090">
    <property type="entry name" value="GATase1_like"/>
    <property type="match status" value="1"/>
</dbReference>
<organism evidence="2">
    <name type="scientific">Alsobacter sp. KACC 23698</name>
    <dbReference type="NCBI Taxonomy" id="3149229"/>
    <lineage>
        <taxon>Bacteria</taxon>
        <taxon>Pseudomonadati</taxon>
        <taxon>Pseudomonadota</taxon>
        <taxon>Alphaproteobacteria</taxon>
        <taxon>Hyphomicrobiales</taxon>
        <taxon>Alsobacteraceae</taxon>
        <taxon>Alsobacter</taxon>
    </lineage>
</organism>
<dbReference type="InterPro" id="IPR017027">
    <property type="entry name" value="STM3548-like"/>
</dbReference>